<evidence type="ECO:0000313" key="4">
    <source>
        <dbReference type="Proteomes" id="UP000663823"/>
    </source>
</evidence>
<dbReference type="Gene3D" id="2.40.50.140">
    <property type="entry name" value="Nucleic acid-binding proteins"/>
    <property type="match status" value="1"/>
</dbReference>
<feature type="domain" description="Replication factor-A protein 1 N-terminal" evidence="2">
    <location>
        <begin position="17"/>
        <end position="121"/>
    </location>
</feature>
<reference evidence="3" key="1">
    <citation type="submission" date="2021-02" db="EMBL/GenBank/DDBJ databases">
        <authorList>
            <person name="Nowell W R."/>
        </authorList>
    </citation>
    <scope>NUCLEOTIDE SEQUENCE</scope>
</reference>
<dbReference type="EMBL" id="CAJOAX010002343">
    <property type="protein sequence ID" value="CAF3789421.1"/>
    <property type="molecule type" value="Genomic_DNA"/>
</dbReference>
<feature type="compositionally biased region" description="Polar residues" evidence="1">
    <location>
        <begin position="156"/>
        <end position="167"/>
    </location>
</feature>
<organism evidence="3 4">
    <name type="scientific">Rotaria sordida</name>
    <dbReference type="NCBI Taxonomy" id="392033"/>
    <lineage>
        <taxon>Eukaryota</taxon>
        <taxon>Metazoa</taxon>
        <taxon>Spiralia</taxon>
        <taxon>Gnathifera</taxon>
        <taxon>Rotifera</taxon>
        <taxon>Eurotatoria</taxon>
        <taxon>Bdelloidea</taxon>
        <taxon>Philodinida</taxon>
        <taxon>Philodinidae</taxon>
        <taxon>Rotaria</taxon>
    </lineage>
</organism>
<evidence type="ECO:0000259" key="2">
    <source>
        <dbReference type="Pfam" id="PF04057"/>
    </source>
</evidence>
<name>A0A819ATT3_9BILA</name>
<gene>
    <name evidence="3" type="ORF">OTI717_LOCUS17630</name>
</gene>
<comment type="caution">
    <text evidence="3">The sequence shown here is derived from an EMBL/GenBank/DDBJ whole genome shotgun (WGS) entry which is preliminary data.</text>
</comment>
<dbReference type="GO" id="GO:0005634">
    <property type="term" value="C:nucleus"/>
    <property type="evidence" value="ECO:0007669"/>
    <property type="project" value="InterPro"/>
</dbReference>
<evidence type="ECO:0000256" key="1">
    <source>
        <dbReference type="SAM" id="MobiDB-lite"/>
    </source>
</evidence>
<dbReference type="InterPro" id="IPR012340">
    <property type="entry name" value="NA-bd_OB-fold"/>
</dbReference>
<evidence type="ECO:0000313" key="3">
    <source>
        <dbReference type="EMBL" id="CAF3789421.1"/>
    </source>
</evidence>
<dbReference type="InterPro" id="IPR007199">
    <property type="entry name" value="Rep_factor-A_N"/>
</dbReference>
<dbReference type="GO" id="GO:0003677">
    <property type="term" value="F:DNA binding"/>
    <property type="evidence" value="ECO:0007669"/>
    <property type="project" value="InterPro"/>
</dbReference>
<dbReference type="SUPFAM" id="SSF50249">
    <property type="entry name" value="Nucleic acid-binding proteins"/>
    <property type="match status" value="1"/>
</dbReference>
<protein>
    <recommendedName>
        <fullName evidence="2">Replication factor-A protein 1 N-terminal domain-containing protein</fullName>
    </recommendedName>
</protein>
<proteinExistence type="predicted"/>
<dbReference type="FunFam" id="2.40.50.140:FF:000117">
    <property type="entry name" value="Replication protein A subunit"/>
    <property type="match status" value="1"/>
</dbReference>
<dbReference type="Proteomes" id="UP000663823">
    <property type="component" value="Unassembled WGS sequence"/>
</dbReference>
<dbReference type="Pfam" id="PF04057">
    <property type="entry name" value="Rep-A_N"/>
    <property type="match status" value="1"/>
</dbReference>
<sequence>MHDVFISDRFNMSGQRLTTGALLRYLRGNSSEKAILQVVGIKTIDSKTDDPSVSAKRYRLMLSDGKSTFSSCMLGTQMNQLIEMNSLKENSIVRIDRVMVNAIDKQTGRVMLMLYELEVLQSDSERIGDPVALPLTDIINNGNNNTNRSETNDNNQTSTTTGKKNSC</sequence>
<dbReference type="AlphaFoldDB" id="A0A819ATT3"/>
<accession>A0A819ATT3</accession>
<feature type="region of interest" description="Disordered" evidence="1">
    <location>
        <begin position="142"/>
        <end position="167"/>
    </location>
</feature>
<feature type="compositionally biased region" description="Low complexity" evidence="1">
    <location>
        <begin position="142"/>
        <end position="155"/>
    </location>
</feature>
<dbReference type="GO" id="GO:0006260">
    <property type="term" value="P:DNA replication"/>
    <property type="evidence" value="ECO:0007669"/>
    <property type="project" value="InterPro"/>
</dbReference>